<comment type="caution">
    <text evidence="1">The sequence shown here is derived from an EMBL/GenBank/DDBJ whole genome shotgun (WGS) entry which is preliminary data.</text>
</comment>
<keyword evidence="2" id="KW-1185">Reference proteome</keyword>
<dbReference type="Proteomes" id="UP000814140">
    <property type="component" value="Unassembled WGS sequence"/>
</dbReference>
<reference evidence="1" key="2">
    <citation type="journal article" date="2022" name="New Phytol.">
        <title>Evolutionary transition to the ectomycorrhizal habit in the genomes of a hyperdiverse lineage of mushroom-forming fungi.</title>
        <authorList>
            <person name="Looney B."/>
            <person name="Miyauchi S."/>
            <person name="Morin E."/>
            <person name="Drula E."/>
            <person name="Courty P.E."/>
            <person name="Kohler A."/>
            <person name="Kuo A."/>
            <person name="LaButti K."/>
            <person name="Pangilinan J."/>
            <person name="Lipzen A."/>
            <person name="Riley R."/>
            <person name="Andreopoulos W."/>
            <person name="He G."/>
            <person name="Johnson J."/>
            <person name="Nolan M."/>
            <person name="Tritt A."/>
            <person name="Barry K.W."/>
            <person name="Grigoriev I.V."/>
            <person name="Nagy L.G."/>
            <person name="Hibbett D."/>
            <person name="Henrissat B."/>
            <person name="Matheny P.B."/>
            <person name="Labbe J."/>
            <person name="Martin F.M."/>
        </authorList>
    </citation>
    <scope>NUCLEOTIDE SEQUENCE</scope>
    <source>
        <strain evidence="1">HHB10654</strain>
    </source>
</reference>
<evidence type="ECO:0000313" key="1">
    <source>
        <dbReference type="EMBL" id="KAI0057324.1"/>
    </source>
</evidence>
<proteinExistence type="predicted"/>
<reference evidence="1" key="1">
    <citation type="submission" date="2021-03" db="EMBL/GenBank/DDBJ databases">
        <authorList>
            <consortium name="DOE Joint Genome Institute"/>
            <person name="Ahrendt S."/>
            <person name="Looney B.P."/>
            <person name="Miyauchi S."/>
            <person name="Morin E."/>
            <person name="Drula E."/>
            <person name="Courty P.E."/>
            <person name="Chicoki N."/>
            <person name="Fauchery L."/>
            <person name="Kohler A."/>
            <person name="Kuo A."/>
            <person name="Labutti K."/>
            <person name="Pangilinan J."/>
            <person name="Lipzen A."/>
            <person name="Riley R."/>
            <person name="Andreopoulos W."/>
            <person name="He G."/>
            <person name="Johnson J."/>
            <person name="Barry K.W."/>
            <person name="Grigoriev I.V."/>
            <person name="Nagy L."/>
            <person name="Hibbett D."/>
            <person name="Henrissat B."/>
            <person name="Matheny P.B."/>
            <person name="Labbe J."/>
            <person name="Martin F."/>
        </authorList>
    </citation>
    <scope>NUCLEOTIDE SEQUENCE</scope>
    <source>
        <strain evidence="1">HHB10654</strain>
    </source>
</reference>
<accession>A0ACB8SL78</accession>
<sequence>MASSSTSRKLSKLETKLHQAVLHSSKPLLQKDIDALAPDPPTRTAAVNFLLGSGMIKLMKDSAGQLSYRAVLKEEMDIKKGMSGEENMVLSHIQAVGNQGIWTKHLKAKTELHQTVIDRCLKSLTQKQLIKSVKGVKYPTRKIYMMAHLEPSVELTGGPWYTDNELDTEFIKLLCTACLRFIKDRVGFLLRQFYKSSSISSNNIIAQTFPKHKIDDDHPASSQPLYPISGAPSYPNAQQILNFLSKSKITETQFTEEHVEMLLNVLVLDGDVERLPAFGAALWEASAGDEEGSGSESEDEDARKSKKRKHARDTSVSSKSRKRKKDRGSDVDMSGSESDDEDDRRRRKGKKAYDKGKGKKRKRGDSGSEQDSDSDREVRKRKKKRKVEDSDDSDGEDDRSKPKLRSRSLSSKRRAASSDSDSDSASSSTVSDSKRSRSRSKAKDRKRSSSPGVATLDDSFTGGAYVYRAVKQERVALGWSQAPCGKCPVFDFCKDGGPVGPRGCEYYGDWLGKGVAELG</sequence>
<dbReference type="EMBL" id="MU277249">
    <property type="protein sequence ID" value="KAI0057324.1"/>
    <property type="molecule type" value="Genomic_DNA"/>
</dbReference>
<protein>
    <submittedName>
        <fullName evidence="1">Uncharacterized protein</fullName>
    </submittedName>
</protein>
<evidence type="ECO:0000313" key="2">
    <source>
        <dbReference type="Proteomes" id="UP000814140"/>
    </source>
</evidence>
<gene>
    <name evidence="1" type="ORF">BV25DRAFT_1995044</name>
</gene>
<name>A0ACB8SL78_9AGAM</name>
<organism evidence="1 2">
    <name type="scientific">Artomyces pyxidatus</name>
    <dbReference type="NCBI Taxonomy" id="48021"/>
    <lineage>
        <taxon>Eukaryota</taxon>
        <taxon>Fungi</taxon>
        <taxon>Dikarya</taxon>
        <taxon>Basidiomycota</taxon>
        <taxon>Agaricomycotina</taxon>
        <taxon>Agaricomycetes</taxon>
        <taxon>Russulales</taxon>
        <taxon>Auriscalpiaceae</taxon>
        <taxon>Artomyces</taxon>
    </lineage>
</organism>